<feature type="domain" description="Ig-like" evidence="16">
    <location>
        <begin position="345"/>
        <end position="430"/>
    </location>
</feature>
<dbReference type="SMART" id="SM00060">
    <property type="entry name" value="FN3"/>
    <property type="match status" value="3"/>
</dbReference>
<dbReference type="SUPFAM" id="SSF48726">
    <property type="entry name" value="Immunoglobulin"/>
    <property type="match status" value="7"/>
</dbReference>
<feature type="domain" description="Fibronectin type-III" evidence="17">
    <location>
        <begin position="831"/>
        <end position="934"/>
    </location>
</feature>
<dbReference type="InterPro" id="IPR003598">
    <property type="entry name" value="Ig_sub2"/>
</dbReference>
<name>A0AAQ4FGP5_AMBAM</name>
<dbReference type="PROSITE" id="PS50835">
    <property type="entry name" value="IG_LIKE"/>
    <property type="match status" value="7"/>
</dbReference>
<evidence type="ECO:0000256" key="11">
    <source>
        <dbReference type="ARBA" id="ARBA00023157"/>
    </source>
</evidence>
<feature type="domain" description="Ig-like" evidence="16">
    <location>
        <begin position="156"/>
        <end position="242"/>
    </location>
</feature>
<evidence type="ECO:0008006" key="20">
    <source>
        <dbReference type="Google" id="ProtNLM"/>
    </source>
</evidence>
<evidence type="ECO:0000256" key="12">
    <source>
        <dbReference type="ARBA" id="ARBA00023180"/>
    </source>
</evidence>
<dbReference type="FunFam" id="2.60.40.10:FF:001305">
    <property type="entry name" value="Cell adhesion molecule-related/down-regulated by oncogenes"/>
    <property type="match status" value="1"/>
</dbReference>
<dbReference type="FunFam" id="2.60.40.10:FF:000120">
    <property type="entry name" value="Down syndrome cell adhesion molecule like 1"/>
    <property type="match status" value="1"/>
</dbReference>
<feature type="domain" description="Ig-like" evidence="16">
    <location>
        <begin position="434"/>
        <end position="524"/>
    </location>
</feature>
<feature type="domain" description="Ig-like" evidence="16">
    <location>
        <begin position="629"/>
        <end position="721"/>
    </location>
</feature>
<dbReference type="GO" id="GO:0007155">
    <property type="term" value="P:cell adhesion"/>
    <property type="evidence" value="ECO:0007669"/>
    <property type="project" value="UniProtKB-KW"/>
</dbReference>
<evidence type="ECO:0000256" key="10">
    <source>
        <dbReference type="ARBA" id="ARBA00023136"/>
    </source>
</evidence>
<evidence type="ECO:0000256" key="6">
    <source>
        <dbReference type="ARBA" id="ARBA00022889"/>
    </source>
</evidence>
<keyword evidence="2" id="KW-1003">Cell membrane</keyword>
<evidence type="ECO:0000256" key="14">
    <source>
        <dbReference type="ARBA" id="ARBA00034103"/>
    </source>
</evidence>
<dbReference type="FunFam" id="2.60.40.10:FF:000104">
    <property type="entry name" value="Down syndrome cell adhesion molecule b"/>
    <property type="match status" value="1"/>
</dbReference>
<dbReference type="PANTHER" id="PTHR13817:SF102">
    <property type="entry name" value="DOWN SYNDROME CELL ADHESION MOLECULE-LIKE PROTEIN DSCAM2"/>
    <property type="match status" value="1"/>
</dbReference>
<dbReference type="InterPro" id="IPR003961">
    <property type="entry name" value="FN3_dom"/>
</dbReference>
<dbReference type="CDD" id="cd20956">
    <property type="entry name" value="IgI_4_Dscam"/>
    <property type="match status" value="1"/>
</dbReference>
<keyword evidence="13" id="KW-0393">Immunoglobulin domain</keyword>
<dbReference type="SUPFAM" id="SSF49265">
    <property type="entry name" value="Fibronectin type III"/>
    <property type="match status" value="2"/>
</dbReference>
<keyword evidence="4" id="KW-0732">Signal</keyword>
<feature type="domain" description="Ig-like" evidence="16">
    <location>
        <begin position="531"/>
        <end position="624"/>
    </location>
</feature>
<dbReference type="SMART" id="SM00409">
    <property type="entry name" value="IG"/>
    <property type="match status" value="7"/>
</dbReference>
<keyword evidence="9" id="KW-0770">Synapse</keyword>
<keyword evidence="19" id="KW-1185">Reference proteome</keyword>
<dbReference type="InterPro" id="IPR036116">
    <property type="entry name" value="FN3_sf"/>
</dbReference>
<proteinExistence type="predicted"/>
<dbReference type="InterPro" id="IPR003599">
    <property type="entry name" value="Ig_sub"/>
</dbReference>
<evidence type="ECO:0000259" key="16">
    <source>
        <dbReference type="PROSITE" id="PS50835"/>
    </source>
</evidence>
<evidence type="ECO:0000256" key="7">
    <source>
        <dbReference type="ARBA" id="ARBA00022902"/>
    </source>
</evidence>
<keyword evidence="12" id="KW-0325">Glycoprotein</keyword>
<evidence type="ECO:0000256" key="3">
    <source>
        <dbReference type="ARBA" id="ARBA00022692"/>
    </source>
</evidence>
<dbReference type="InterPro" id="IPR013098">
    <property type="entry name" value="Ig_I-set"/>
</dbReference>
<dbReference type="FunFam" id="2.60.40.10:FF:001049">
    <property type="entry name" value="Down syndrome cell adhesion molecule-like protein Dscam2"/>
    <property type="match status" value="1"/>
</dbReference>
<dbReference type="Pfam" id="PF13927">
    <property type="entry name" value="Ig_3"/>
    <property type="match status" value="3"/>
</dbReference>
<dbReference type="InterPro" id="IPR013783">
    <property type="entry name" value="Ig-like_fold"/>
</dbReference>
<evidence type="ECO:0000256" key="5">
    <source>
        <dbReference type="ARBA" id="ARBA00022737"/>
    </source>
</evidence>
<keyword evidence="10" id="KW-0472">Membrane</keyword>
<comment type="caution">
    <text evidence="18">The sequence shown here is derived from an EMBL/GenBank/DDBJ whole genome shotgun (WGS) entry which is preliminary data.</text>
</comment>
<keyword evidence="5" id="KW-0677">Repeat</keyword>
<feature type="domain" description="Ig-like" evidence="16">
    <location>
        <begin position="63"/>
        <end position="154"/>
    </location>
</feature>
<keyword evidence="7" id="KW-0524">Neurogenesis</keyword>
<dbReference type="FunFam" id="2.60.40.10:FF:000719">
    <property type="entry name" value="nephrin isoform X1"/>
    <property type="match status" value="1"/>
</dbReference>
<dbReference type="FunFam" id="2.60.40.10:FF:000017">
    <property type="entry name" value="Down syndrome cell adhesion molecule b"/>
    <property type="match status" value="1"/>
</dbReference>
<comment type="subcellular location">
    <subcellularLocation>
        <location evidence="1">Cell membrane</location>
        <topology evidence="1">Single-pass type I membrane protein</topology>
    </subcellularLocation>
    <subcellularLocation>
        <location evidence="14">Synapse</location>
    </subcellularLocation>
</comment>
<protein>
    <recommendedName>
        <fullName evidence="20">Down syndrome cell adhesion molecule-like protein Dscam2</fullName>
    </recommendedName>
</protein>
<dbReference type="GO" id="GO:0030154">
    <property type="term" value="P:cell differentiation"/>
    <property type="evidence" value="ECO:0007669"/>
    <property type="project" value="UniProtKB-ARBA"/>
</dbReference>
<sequence>MRSVFTGRYSVLPSGELYVRHAESGDRLRSYRCKTRHKLTNEVVTSASSGRLIIQEPQGAASPKITDSHPFVHAVEGQDAVELACAAQGYPIPTYRWYRELGGRLLDLARDLRATQTEGSLMLSAPIVRDSGKYFCVVNNSVGEEQVRTTLSVTAPLKAELFPAVQTVDVGQPAVFNCSVSGHPVRSLSWYKDQKPVEANSRFSFLATGMLRISAVLREDAGMYQCYVHNEADSAQGSAELRLGDVAPFLTSVFDEQTLQPGASVSLRCSAAGNPLPQVTWTLDDAPVPDFHRFRVGDFVTADSVVVSFVNVTELRVEDGGLYACAAANAVGEASHGARVNVHGPPVIRPMGNVSVVAGTTLRVVCPVAGYPIQGVVWFKGDAQLPTNHRQQIAQSSLSVHNVQRASDEGEYSCLARNGNLTARGNTFVRVRVPPVIDSQMLPDVLTANEGMNVKMLCSVVQGDPPIALRWTRGGRTVARGASVSLQSLEDSSVLTLKAVSMRDSGNYTCEASNRALTVNRTVSLVVNVPPMWTTEPSSGNVVVGGAAALHCAADGFPAPRIDWKRAQGSEPRNFRLVSGSYRIHVHTNGTLMVQDAELADAGYYLCEAHNGIGVGLSRVVTLAVNVPPSFASKFTSQNVKRGQETVLRCEATGDPDMTITWEKDKHLLDLTAEKRYTLLADSSAGKMTSTLTISSAERRDGALYTCLVRNAYGSDETNIQLLVQEPPSSPADVRALKISSRTIEITWSPSYNGNSPIRKYHVHFTNTTSWDAAGAPSHLSVPGTENKAIVYKLLPMTTYRIKVVAENALGHSPPSDTLEVTTSEEAPGGPPLHVKVEATGSQSLKVTWEPPRKELQHGKIQGYYIGYKEEEREDAEFQYKNVEALDAGGSRRHHMSHLTNLKRKTTYVVKVQAYNSEGAGPMSDDISATTLEAVPPTSPALIFKSSTTSSVTVEWERYPDDMTVRDYVLHYQAEGGEWQQKAISTSSNKFTLEGLKCGSLYSFYMTATNSLGTAEPRDIIYGRTRGAVPSGNSF</sequence>
<gene>
    <name evidence="18" type="ORF">V5799_007754</name>
</gene>
<evidence type="ECO:0000256" key="9">
    <source>
        <dbReference type="ARBA" id="ARBA00023018"/>
    </source>
</evidence>
<keyword evidence="11" id="KW-1015">Disulfide bond</keyword>
<evidence type="ECO:0000256" key="2">
    <source>
        <dbReference type="ARBA" id="ARBA00022475"/>
    </source>
</evidence>
<dbReference type="PROSITE" id="PS50853">
    <property type="entry name" value="FN3"/>
    <property type="match status" value="3"/>
</dbReference>
<organism evidence="18 19">
    <name type="scientific">Amblyomma americanum</name>
    <name type="common">Lone star tick</name>
    <dbReference type="NCBI Taxonomy" id="6943"/>
    <lineage>
        <taxon>Eukaryota</taxon>
        <taxon>Metazoa</taxon>
        <taxon>Ecdysozoa</taxon>
        <taxon>Arthropoda</taxon>
        <taxon>Chelicerata</taxon>
        <taxon>Arachnida</taxon>
        <taxon>Acari</taxon>
        <taxon>Parasitiformes</taxon>
        <taxon>Ixodida</taxon>
        <taxon>Ixodoidea</taxon>
        <taxon>Ixodidae</taxon>
        <taxon>Amblyomminae</taxon>
        <taxon>Amblyomma</taxon>
    </lineage>
</organism>
<reference evidence="18 19" key="1">
    <citation type="journal article" date="2023" name="Arcadia Sci">
        <title>De novo assembly of a long-read Amblyomma americanum tick genome.</title>
        <authorList>
            <person name="Chou S."/>
            <person name="Poskanzer K.E."/>
            <person name="Rollins M."/>
            <person name="Thuy-Boun P.S."/>
        </authorList>
    </citation>
    <scope>NUCLEOTIDE SEQUENCE [LARGE SCALE GENOMIC DNA]</scope>
    <source>
        <strain evidence="18">F_SG_1</strain>
        <tissue evidence="18">Salivary glands</tissue>
    </source>
</reference>
<dbReference type="Pfam" id="PF00041">
    <property type="entry name" value="fn3"/>
    <property type="match status" value="3"/>
</dbReference>
<dbReference type="GO" id="GO:0009653">
    <property type="term" value="P:anatomical structure morphogenesis"/>
    <property type="evidence" value="ECO:0007669"/>
    <property type="project" value="UniProtKB-ARBA"/>
</dbReference>
<keyword evidence="3" id="KW-0812">Transmembrane</keyword>
<dbReference type="FunFam" id="2.60.40.10:FF:000324">
    <property type="entry name" value="Down syndrome cell adhesion molecule, isoform D"/>
    <property type="match status" value="1"/>
</dbReference>
<dbReference type="CDD" id="cd00063">
    <property type="entry name" value="FN3"/>
    <property type="match status" value="3"/>
</dbReference>
<accession>A0AAQ4FGP5</accession>
<evidence type="ECO:0000256" key="15">
    <source>
        <dbReference type="SAM" id="MobiDB-lite"/>
    </source>
</evidence>
<dbReference type="GO" id="GO:0045202">
    <property type="term" value="C:synapse"/>
    <property type="evidence" value="ECO:0007669"/>
    <property type="project" value="UniProtKB-SubCell"/>
</dbReference>
<dbReference type="GO" id="GO:0007399">
    <property type="term" value="P:nervous system development"/>
    <property type="evidence" value="ECO:0007669"/>
    <property type="project" value="UniProtKB-KW"/>
</dbReference>
<dbReference type="Proteomes" id="UP001321473">
    <property type="component" value="Unassembled WGS sequence"/>
</dbReference>
<keyword evidence="6" id="KW-0130">Cell adhesion</keyword>
<dbReference type="GO" id="GO:0005886">
    <property type="term" value="C:plasma membrane"/>
    <property type="evidence" value="ECO:0007669"/>
    <property type="project" value="UniProtKB-SubCell"/>
</dbReference>
<feature type="domain" description="Ig-like" evidence="16">
    <location>
        <begin position="248"/>
        <end position="341"/>
    </location>
</feature>
<dbReference type="PANTHER" id="PTHR13817">
    <property type="entry name" value="TITIN"/>
    <property type="match status" value="1"/>
</dbReference>
<evidence type="ECO:0000313" key="18">
    <source>
        <dbReference type="EMBL" id="KAK8785881.1"/>
    </source>
</evidence>
<evidence type="ECO:0000259" key="17">
    <source>
        <dbReference type="PROSITE" id="PS50853"/>
    </source>
</evidence>
<dbReference type="InterPro" id="IPR050964">
    <property type="entry name" value="Striated_Muscle_Regulatory"/>
</dbReference>
<evidence type="ECO:0000256" key="4">
    <source>
        <dbReference type="ARBA" id="ARBA00022729"/>
    </source>
</evidence>
<dbReference type="AlphaFoldDB" id="A0AAQ4FGP5"/>
<evidence type="ECO:0000313" key="19">
    <source>
        <dbReference type="Proteomes" id="UP001321473"/>
    </source>
</evidence>
<dbReference type="SMART" id="SM00408">
    <property type="entry name" value="IGc2"/>
    <property type="match status" value="7"/>
</dbReference>
<dbReference type="Gene3D" id="2.60.40.10">
    <property type="entry name" value="Immunoglobulins"/>
    <property type="match status" value="11"/>
</dbReference>
<evidence type="ECO:0000256" key="1">
    <source>
        <dbReference type="ARBA" id="ARBA00004251"/>
    </source>
</evidence>
<keyword evidence="8" id="KW-1133">Transmembrane helix</keyword>
<dbReference type="InterPro" id="IPR036179">
    <property type="entry name" value="Ig-like_dom_sf"/>
</dbReference>
<dbReference type="InterPro" id="IPR007110">
    <property type="entry name" value="Ig-like_dom"/>
</dbReference>
<feature type="domain" description="Fibronectin type-III" evidence="17">
    <location>
        <begin position="936"/>
        <end position="1028"/>
    </location>
</feature>
<dbReference type="EMBL" id="JARKHS020003241">
    <property type="protein sequence ID" value="KAK8785881.1"/>
    <property type="molecule type" value="Genomic_DNA"/>
</dbReference>
<feature type="domain" description="Fibronectin type-III" evidence="17">
    <location>
        <begin position="730"/>
        <end position="826"/>
    </location>
</feature>
<feature type="compositionally biased region" description="Polar residues" evidence="15">
    <location>
        <begin position="815"/>
        <end position="825"/>
    </location>
</feature>
<evidence type="ECO:0000256" key="8">
    <source>
        <dbReference type="ARBA" id="ARBA00022989"/>
    </source>
</evidence>
<feature type="region of interest" description="Disordered" evidence="15">
    <location>
        <begin position="811"/>
        <end position="831"/>
    </location>
</feature>
<evidence type="ECO:0000256" key="13">
    <source>
        <dbReference type="ARBA" id="ARBA00023319"/>
    </source>
</evidence>
<dbReference type="Pfam" id="PF07679">
    <property type="entry name" value="I-set"/>
    <property type="match status" value="4"/>
</dbReference>